<dbReference type="SUPFAM" id="SSF56349">
    <property type="entry name" value="DNA breaking-rejoining enzymes"/>
    <property type="match status" value="1"/>
</dbReference>
<protein>
    <submittedName>
        <fullName evidence="3">Tyrosine-type recombinase/integrase</fullName>
    </submittedName>
</protein>
<comment type="caution">
    <text evidence="3">The sequence shown here is derived from an EMBL/GenBank/DDBJ whole genome shotgun (WGS) entry which is preliminary data.</text>
</comment>
<dbReference type="InterPro" id="IPR011010">
    <property type="entry name" value="DNA_brk_join_enz"/>
</dbReference>
<dbReference type="Gene3D" id="1.10.443.10">
    <property type="entry name" value="Intergrase catalytic core"/>
    <property type="match status" value="1"/>
</dbReference>
<reference evidence="3 4" key="1">
    <citation type="submission" date="2024-10" db="EMBL/GenBank/DDBJ databases">
        <title>The Natural Products Discovery Center: Release of the First 8490 Sequenced Strains for Exploring Actinobacteria Biosynthetic Diversity.</title>
        <authorList>
            <person name="Kalkreuter E."/>
            <person name="Kautsar S.A."/>
            <person name="Yang D."/>
            <person name="Bader C.D."/>
            <person name="Teijaro C.N."/>
            <person name="Fluegel L."/>
            <person name="Davis C.M."/>
            <person name="Simpson J.R."/>
            <person name="Lauterbach L."/>
            <person name="Steele A.D."/>
            <person name="Gui C."/>
            <person name="Meng S."/>
            <person name="Li G."/>
            <person name="Viehrig K."/>
            <person name="Ye F."/>
            <person name="Su P."/>
            <person name="Kiefer A.F."/>
            <person name="Nichols A."/>
            <person name="Cepeda A.J."/>
            <person name="Yan W."/>
            <person name="Fan B."/>
            <person name="Jiang Y."/>
            <person name="Adhikari A."/>
            <person name="Zheng C.-J."/>
            <person name="Schuster L."/>
            <person name="Cowan T.M."/>
            <person name="Smanski M.J."/>
            <person name="Chevrette M.G."/>
            <person name="De Carvalho L.P.S."/>
            <person name="Shen B."/>
        </authorList>
    </citation>
    <scope>NUCLEOTIDE SEQUENCE [LARGE SCALE GENOMIC DNA]</scope>
    <source>
        <strain evidence="3 4">NPDC020602</strain>
    </source>
</reference>
<organism evidence="3 4">
    <name type="scientific">Streptomyces litmocidini</name>
    <dbReference type="NCBI Taxonomy" id="67318"/>
    <lineage>
        <taxon>Bacteria</taxon>
        <taxon>Bacillati</taxon>
        <taxon>Actinomycetota</taxon>
        <taxon>Actinomycetes</taxon>
        <taxon>Kitasatosporales</taxon>
        <taxon>Streptomycetaceae</taxon>
        <taxon>Streptomyces</taxon>
    </lineage>
</organism>
<gene>
    <name evidence="3" type="ORF">ACH407_00460</name>
</gene>
<dbReference type="PROSITE" id="PS51898">
    <property type="entry name" value="TYR_RECOMBINASE"/>
    <property type="match status" value="1"/>
</dbReference>
<dbReference type="Proteomes" id="UP001611339">
    <property type="component" value="Unassembled WGS sequence"/>
</dbReference>
<accession>A0ABW7U0U9</accession>
<dbReference type="InterPro" id="IPR002104">
    <property type="entry name" value="Integrase_catalytic"/>
</dbReference>
<name>A0ABW7U0U9_9ACTN</name>
<feature type="domain" description="Tyr recombinase" evidence="2">
    <location>
        <begin position="1"/>
        <end position="154"/>
    </location>
</feature>
<evidence type="ECO:0000313" key="4">
    <source>
        <dbReference type="Proteomes" id="UP001611339"/>
    </source>
</evidence>
<evidence type="ECO:0000259" key="2">
    <source>
        <dbReference type="PROSITE" id="PS51898"/>
    </source>
</evidence>
<evidence type="ECO:0000313" key="3">
    <source>
        <dbReference type="EMBL" id="MFI1712047.1"/>
    </source>
</evidence>
<keyword evidence="4" id="KW-1185">Reference proteome</keyword>
<proteinExistence type="predicted"/>
<sequence length="181" mass="19441">MSVPRAGGRRSWQTITVAQQTEWVKGAAPALAPPKTQRSYRTVPVPRPVILALAEHLDGRSADPDSFLFPAPGGDPMVPMSREQFYKVAWKPAVKAAKMPAGTRLHDLRHTYASVLIAAGKGPKTVATRLGDTVGVTMATYAHLFPEEDEDTRAVVGAFLARALNVPSETDTTDSPQVRGA</sequence>
<evidence type="ECO:0000256" key="1">
    <source>
        <dbReference type="ARBA" id="ARBA00023172"/>
    </source>
</evidence>
<keyword evidence="1" id="KW-0233">DNA recombination</keyword>
<dbReference type="RefSeq" id="WP_398706325.1">
    <property type="nucleotide sequence ID" value="NZ_JBIRUI010000001.1"/>
</dbReference>
<dbReference type="Pfam" id="PF00589">
    <property type="entry name" value="Phage_integrase"/>
    <property type="match status" value="1"/>
</dbReference>
<dbReference type="InterPro" id="IPR013762">
    <property type="entry name" value="Integrase-like_cat_sf"/>
</dbReference>
<dbReference type="EMBL" id="JBIRUI010000001">
    <property type="protein sequence ID" value="MFI1712047.1"/>
    <property type="molecule type" value="Genomic_DNA"/>
</dbReference>